<dbReference type="Pfam" id="PF21082">
    <property type="entry name" value="MS_channel_3rd"/>
    <property type="match status" value="1"/>
</dbReference>
<keyword evidence="4 7" id="KW-0812">Transmembrane</keyword>
<dbReference type="InterPro" id="IPR049142">
    <property type="entry name" value="MS_channel_1st"/>
</dbReference>
<comment type="subcellular location">
    <subcellularLocation>
        <location evidence="1">Cell membrane</location>
        <topology evidence="1">Multi-pass membrane protein</topology>
    </subcellularLocation>
</comment>
<keyword evidence="3" id="KW-1003">Cell membrane</keyword>
<evidence type="ECO:0000259" key="10">
    <source>
        <dbReference type="Pfam" id="PF21088"/>
    </source>
</evidence>
<dbReference type="GO" id="GO:0008381">
    <property type="term" value="F:mechanosensitive monoatomic ion channel activity"/>
    <property type="evidence" value="ECO:0007669"/>
    <property type="project" value="InterPro"/>
</dbReference>
<dbReference type="SUPFAM" id="SSF82861">
    <property type="entry name" value="Mechanosensitive channel protein MscS (YggB), transmembrane region"/>
    <property type="match status" value="1"/>
</dbReference>
<dbReference type="PANTHER" id="PTHR30460">
    <property type="entry name" value="MODERATE CONDUCTANCE MECHANOSENSITIVE CHANNEL YBIO"/>
    <property type="match status" value="1"/>
</dbReference>
<dbReference type="InterPro" id="IPR011014">
    <property type="entry name" value="MscS_channel_TM-2"/>
</dbReference>
<keyword evidence="6 7" id="KW-0472">Membrane</keyword>
<evidence type="ECO:0000256" key="2">
    <source>
        <dbReference type="ARBA" id="ARBA00008017"/>
    </source>
</evidence>
<sequence length="300" mass="33279">MLTPELIEKAVAWLIATGLKLLFIIVVVLVLLRVCRVLSRRLEKVFMKGHEDEDSRKRAQTLSNLINQFLRVVVLVIAVMTILGALDIQIAPILATAGVAGLAVGFAAQSLIKDVINGFFIILWDQVRVGDVVRVAGRSGTVETVTLKMTVLRDFDGSVHYIPNGMIDAVTNLTRDFSRYVFDIGVSYFEDVDRVIKTLKKIDEDLRSDPAWKGDILEPLEVLGLDRFESSAVIIRARITTRPGRQWAAGREFNRRLKIAFDREGISIPFPHLTMFVGQDKSGKSAPLPIRIENAGGAGN</sequence>
<feature type="domain" description="Mechanosensitive ion channel transmembrane helices 2/3" evidence="10">
    <location>
        <begin position="69"/>
        <end position="109"/>
    </location>
</feature>
<proteinExistence type="inferred from homology"/>
<name>A0A3E2BQ32_9BACT</name>
<reference evidence="11 12" key="1">
    <citation type="submission" date="2018-08" db="EMBL/GenBank/DDBJ databases">
        <title>Genome analysis of the thermophilic bacterium of the candidate phylum Aminicenantes from deep subsurface aquifer revealed its physiology and ecological role.</title>
        <authorList>
            <person name="Kadnikov V.V."/>
            <person name="Mardanov A.V."/>
            <person name="Beletsky A.V."/>
            <person name="Karnachuk O.V."/>
            <person name="Ravin N.V."/>
        </authorList>
    </citation>
    <scope>NUCLEOTIDE SEQUENCE [LARGE SCALE GENOMIC DNA]</scope>
    <source>
        <strain evidence="11">BY38</strain>
    </source>
</reference>
<dbReference type="Pfam" id="PF21088">
    <property type="entry name" value="MS_channel_1st"/>
    <property type="match status" value="1"/>
</dbReference>
<evidence type="ECO:0000256" key="4">
    <source>
        <dbReference type="ARBA" id="ARBA00022692"/>
    </source>
</evidence>
<dbReference type="InterPro" id="IPR010920">
    <property type="entry name" value="LSM_dom_sf"/>
</dbReference>
<evidence type="ECO:0000313" key="12">
    <source>
        <dbReference type="Proteomes" id="UP000257323"/>
    </source>
</evidence>
<dbReference type="SUPFAM" id="SSF82689">
    <property type="entry name" value="Mechanosensitive channel protein MscS (YggB), C-terminal domain"/>
    <property type="match status" value="1"/>
</dbReference>
<dbReference type="AlphaFoldDB" id="A0A3E2BQ32"/>
<dbReference type="Proteomes" id="UP000257323">
    <property type="component" value="Unassembled WGS sequence"/>
</dbReference>
<dbReference type="SUPFAM" id="SSF50182">
    <property type="entry name" value="Sm-like ribonucleoproteins"/>
    <property type="match status" value="1"/>
</dbReference>
<dbReference type="InterPro" id="IPR045276">
    <property type="entry name" value="YbiO_bact"/>
</dbReference>
<dbReference type="PANTHER" id="PTHR30460:SF0">
    <property type="entry name" value="MODERATE CONDUCTANCE MECHANOSENSITIVE CHANNEL YBIO"/>
    <property type="match status" value="1"/>
</dbReference>
<dbReference type="InterPro" id="IPR011066">
    <property type="entry name" value="MscS_channel_C_sf"/>
</dbReference>
<protein>
    <submittedName>
        <fullName evidence="11">Potassium efflux system KefA protein / Small-conductance mechanosensitive channel</fullName>
    </submittedName>
</protein>
<organism evidence="11 12">
    <name type="scientific">Candidatus Saccharicenans subterraneus</name>
    <dbReference type="NCBI Taxonomy" id="2508984"/>
    <lineage>
        <taxon>Bacteria</taxon>
        <taxon>Candidatus Aminicenantota</taxon>
        <taxon>Candidatus Aminicenantia</taxon>
        <taxon>Candidatus Aminicenantales</taxon>
        <taxon>Candidatus Saccharicenantaceae</taxon>
        <taxon>Candidatus Saccharicenans</taxon>
    </lineage>
</organism>
<accession>A0A3E2BQ32</accession>
<feature type="transmembrane region" description="Helical" evidence="7">
    <location>
        <begin position="12"/>
        <end position="32"/>
    </location>
</feature>
<dbReference type="Gene3D" id="1.10.287.1260">
    <property type="match status" value="1"/>
</dbReference>
<dbReference type="GO" id="GO:0005886">
    <property type="term" value="C:plasma membrane"/>
    <property type="evidence" value="ECO:0007669"/>
    <property type="project" value="UniProtKB-SubCell"/>
</dbReference>
<comment type="caution">
    <text evidence="11">The sequence shown here is derived from an EMBL/GenBank/DDBJ whole genome shotgun (WGS) entry which is preliminary data.</text>
</comment>
<gene>
    <name evidence="11" type="ORF">OP8BY_1349</name>
</gene>
<dbReference type="InterPro" id="IPR006685">
    <property type="entry name" value="MscS_channel_2nd"/>
</dbReference>
<evidence type="ECO:0000256" key="1">
    <source>
        <dbReference type="ARBA" id="ARBA00004651"/>
    </source>
</evidence>
<evidence type="ECO:0000256" key="7">
    <source>
        <dbReference type="SAM" id="Phobius"/>
    </source>
</evidence>
<dbReference type="Gene3D" id="2.30.30.60">
    <property type="match status" value="1"/>
</dbReference>
<evidence type="ECO:0000259" key="8">
    <source>
        <dbReference type="Pfam" id="PF00924"/>
    </source>
</evidence>
<dbReference type="EMBL" id="QUAH01000002">
    <property type="protein sequence ID" value="RFT16736.1"/>
    <property type="molecule type" value="Genomic_DNA"/>
</dbReference>
<feature type="domain" description="Mechanosensitive ion channel MscS" evidence="8">
    <location>
        <begin position="111"/>
        <end position="175"/>
    </location>
</feature>
<evidence type="ECO:0000313" key="11">
    <source>
        <dbReference type="EMBL" id="RFT16736.1"/>
    </source>
</evidence>
<evidence type="ECO:0000256" key="5">
    <source>
        <dbReference type="ARBA" id="ARBA00022989"/>
    </source>
</evidence>
<dbReference type="Gene3D" id="3.30.70.100">
    <property type="match status" value="1"/>
</dbReference>
<dbReference type="Pfam" id="PF00924">
    <property type="entry name" value="MS_channel_2nd"/>
    <property type="match status" value="1"/>
</dbReference>
<comment type="similarity">
    <text evidence="2">Belongs to the MscS (TC 1.A.23) family.</text>
</comment>
<feature type="transmembrane region" description="Helical" evidence="7">
    <location>
        <begin position="65"/>
        <end position="86"/>
    </location>
</feature>
<evidence type="ECO:0000256" key="6">
    <source>
        <dbReference type="ARBA" id="ARBA00023136"/>
    </source>
</evidence>
<keyword evidence="5 7" id="KW-1133">Transmembrane helix</keyword>
<evidence type="ECO:0000259" key="9">
    <source>
        <dbReference type="Pfam" id="PF21082"/>
    </source>
</evidence>
<feature type="transmembrane region" description="Helical" evidence="7">
    <location>
        <begin position="92"/>
        <end position="112"/>
    </location>
</feature>
<evidence type="ECO:0000256" key="3">
    <source>
        <dbReference type="ARBA" id="ARBA00022475"/>
    </source>
</evidence>
<dbReference type="InterPro" id="IPR049278">
    <property type="entry name" value="MS_channel_C"/>
</dbReference>
<feature type="domain" description="Mechanosensitive ion channel MscS C-terminal" evidence="9">
    <location>
        <begin position="181"/>
        <end position="268"/>
    </location>
</feature>
<dbReference type="InterPro" id="IPR023408">
    <property type="entry name" value="MscS_beta-dom_sf"/>
</dbReference>